<evidence type="ECO:0000256" key="1">
    <source>
        <dbReference type="ARBA" id="ARBA00009993"/>
    </source>
</evidence>
<dbReference type="CDD" id="cd18322">
    <property type="entry name" value="BTB_POZ_SKP1"/>
    <property type="match status" value="1"/>
</dbReference>
<dbReference type="Pfam" id="PF03931">
    <property type="entry name" value="Skp1_POZ"/>
    <property type="match status" value="1"/>
</dbReference>
<evidence type="ECO:0000256" key="2">
    <source>
        <dbReference type="ARBA" id="ARBA00022786"/>
    </source>
</evidence>
<organism evidence="6 8">
    <name type="scientific">Didymodactylos carnosus</name>
    <dbReference type="NCBI Taxonomy" id="1234261"/>
    <lineage>
        <taxon>Eukaryota</taxon>
        <taxon>Metazoa</taxon>
        <taxon>Spiralia</taxon>
        <taxon>Gnathifera</taxon>
        <taxon>Rotifera</taxon>
        <taxon>Eurotatoria</taxon>
        <taxon>Bdelloidea</taxon>
        <taxon>Philodinida</taxon>
        <taxon>Philodinidae</taxon>
        <taxon>Didymodactylos</taxon>
    </lineage>
</organism>
<proteinExistence type="inferred from homology"/>
<dbReference type="PANTHER" id="PTHR11165">
    <property type="entry name" value="SKP1"/>
    <property type="match status" value="1"/>
</dbReference>
<evidence type="ECO:0000313" key="7">
    <source>
        <dbReference type="EMBL" id="CAF3686680.1"/>
    </source>
</evidence>
<feature type="domain" description="SKP1 component POZ" evidence="5">
    <location>
        <begin position="17"/>
        <end position="78"/>
    </location>
</feature>
<dbReference type="Pfam" id="PF01466">
    <property type="entry name" value="Skp1"/>
    <property type="match status" value="1"/>
</dbReference>
<dbReference type="Proteomes" id="UP000681722">
    <property type="component" value="Unassembled WGS sequence"/>
</dbReference>
<dbReference type="SUPFAM" id="SSF81382">
    <property type="entry name" value="Skp1 dimerisation domain-like"/>
    <property type="match status" value="1"/>
</dbReference>
<feature type="compositionally biased region" description="Polar residues" evidence="3">
    <location>
        <begin position="175"/>
        <end position="193"/>
    </location>
</feature>
<feature type="region of interest" description="Disordered" evidence="3">
    <location>
        <begin position="166"/>
        <end position="210"/>
    </location>
</feature>
<dbReference type="Proteomes" id="UP000663829">
    <property type="component" value="Unassembled WGS sequence"/>
</dbReference>
<protein>
    <recommendedName>
        <fullName evidence="9">S-phase kinase-associated protein 1</fullName>
    </recommendedName>
</protein>
<dbReference type="EMBL" id="CAJNOQ010001585">
    <property type="protein sequence ID" value="CAF0904789.1"/>
    <property type="molecule type" value="Genomic_DNA"/>
</dbReference>
<dbReference type="InterPro" id="IPR016897">
    <property type="entry name" value="SKP1"/>
</dbReference>
<dbReference type="InterPro" id="IPR036296">
    <property type="entry name" value="SKP1-like_dim_sf"/>
</dbReference>
<evidence type="ECO:0000259" key="4">
    <source>
        <dbReference type="Pfam" id="PF01466"/>
    </source>
</evidence>
<name>A0A813ZZG2_9BILA</name>
<evidence type="ECO:0000313" key="6">
    <source>
        <dbReference type="EMBL" id="CAF0904789.1"/>
    </source>
</evidence>
<keyword evidence="2" id="KW-0833">Ubl conjugation pathway</keyword>
<reference evidence="6" key="1">
    <citation type="submission" date="2021-02" db="EMBL/GenBank/DDBJ databases">
        <authorList>
            <person name="Nowell W R."/>
        </authorList>
    </citation>
    <scope>NUCLEOTIDE SEQUENCE</scope>
</reference>
<dbReference type="GO" id="GO:0006511">
    <property type="term" value="P:ubiquitin-dependent protein catabolic process"/>
    <property type="evidence" value="ECO:0007669"/>
    <property type="project" value="InterPro"/>
</dbReference>
<dbReference type="SUPFAM" id="SSF54695">
    <property type="entry name" value="POZ domain"/>
    <property type="match status" value="1"/>
</dbReference>
<dbReference type="AlphaFoldDB" id="A0A813ZZG2"/>
<evidence type="ECO:0000259" key="5">
    <source>
        <dbReference type="Pfam" id="PF03931"/>
    </source>
</evidence>
<dbReference type="InterPro" id="IPR016073">
    <property type="entry name" value="Skp1_comp_POZ"/>
</dbReference>
<sequence>MATNVEETYLYSSPTTFKVSSKDGEIFDIDDSFINQSKTIKNMLNVLDIADNHMPIPLQNIKGTMLNAAIVFCKYHKNDLLSIPDDEDEDDFERDAYEPRRSDDISEWDKEFIKQFTVEEGTLFDIIMAANYLDIKALLAVGCKTIANMVRGKNSDQVRQMFNISYDPPGEGLNTPRNSVTSKESGDNQLLTTQEKESRCKTPSPELMYD</sequence>
<feature type="domain" description="SKP1 component dimerisation" evidence="4">
    <location>
        <begin position="136"/>
        <end position="167"/>
    </location>
</feature>
<evidence type="ECO:0008006" key="9">
    <source>
        <dbReference type="Google" id="ProtNLM"/>
    </source>
</evidence>
<dbReference type="InterPro" id="IPR011333">
    <property type="entry name" value="SKP1/BTB/POZ_sf"/>
</dbReference>
<dbReference type="FunFam" id="3.30.710.10:FF:000124">
    <property type="entry name" value="Protein CBG09126"/>
    <property type="match status" value="1"/>
</dbReference>
<evidence type="ECO:0000256" key="3">
    <source>
        <dbReference type="SAM" id="MobiDB-lite"/>
    </source>
</evidence>
<gene>
    <name evidence="6" type="ORF">GPM918_LOCUS8830</name>
    <name evidence="7" type="ORF">SRO942_LOCUS8831</name>
</gene>
<dbReference type="InterPro" id="IPR016072">
    <property type="entry name" value="Skp1_comp_dimer"/>
</dbReference>
<dbReference type="Gene3D" id="3.30.710.10">
    <property type="entry name" value="Potassium Channel Kv1.1, Chain A"/>
    <property type="match status" value="1"/>
</dbReference>
<keyword evidence="8" id="KW-1185">Reference proteome</keyword>
<comment type="similarity">
    <text evidence="1">Belongs to the SKP1 family.</text>
</comment>
<comment type="caution">
    <text evidence="6">The sequence shown here is derived from an EMBL/GenBank/DDBJ whole genome shotgun (WGS) entry which is preliminary data.</text>
</comment>
<dbReference type="InterPro" id="IPR001232">
    <property type="entry name" value="SKP1-like"/>
</dbReference>
<dbReference type="SMART" id="SM00512">
    <property type="entry name" value="Skp1"/>
    <property type="match status" value="1"/>
</dbReference>
<accession>A0A813ZZG2</accession>
<dbReference type="OrthoDB" id="2342932at2759"/>
<dbReference type="EMBL" id="CAJOBC010001585">
    <property type="protein sequence ID" value="CAF3686680.1"/>
    <property type="molecule type" value="Genomic_DNA"/>
</dbReference>
<evidence type="ECO:0000313" key="8">
    <source>
        <dbReference type="Proteomes" id="UP000663829"/>
    </source>
</evidence>